<reference evidence="2" key="1">
    <citation type="submission" date="2021-03" db="EMBL/GenBank/DDBJ databases">
        <authorList>
            <person name="Tagirdzhanova G."/>
        </authorList>
    </citation>
    <scope>NUCLEOTIDE SEQUENCE</scope>
</reference>
<comment type="caution">
    <text evidence="2">The sequence shown here is derived from an EMBL/GenBank/DDBJ whole genome shotgun (WGS) entry which is preliminary data.</text>
</comment>
<accession>A0A8H3J5U0</accession>
<evidence type="ECO:0000313" key="3">
    <source>
        <dbReference type="Proteomes" id="UP000664534"/>
    </source>
</evidence>
<dbReference type="Proteomes" id="UP000664534">
    <property type="component" value="Unassembled WGS sequence"/>
</dbReference>
<name>A0A8H3J5U0_9LECA</name>
<gene>
    <name evidence="2" type="ORF">IMSHALPRED_002525</name>
</gene>
<protein>
    <submittedName>
        <fullName evidence="2">Uncharacterized protein</fullName>
    </submittedName>
</protein>
<dbReference type="EMBL" id="CAJPDT010000146">
    <property type="protein sequence ID" value="CAF9941335.1"/>
    <property type="molecule type" value="Genomic_DNA"/>
</dbReference>
<organism evidence="2 3">
    <name type="scientific">Imshaugia aleurites</name>
    <dbReference type="NCBI Taxonomy" id="172621"/>
    <lineage>
        <taxon>Eukaryota</taxon>
        <taxon>Fungi</taxon>
        <taxon>Dikarya</taxon>
        <taxon>Ascomycota</taxon>
        <taxon>Pezizomycotina</taxon>
        <taxon>Lecanoromycetes</taxon>
        <taxon>OSLEUM clade</taxon>
        <taxon>Lecanoromycetidae</taxon>
        <taxon>Lecanorales</taxon>
        <taxon>Lecanorineae</taxon>
        <taxon>Parmeliaceae</taxon>
        <taxon>Imshaugia</taxon>
    </lineage>
</organism>
<proteinExistence type="predicted"/>
<feature type="signal peptide" evidence="1">
    <location>
        <begin position="1"/>
        <end position="23"/>
    </location>
</feature>
<dbReference type="AlphaFoldDB" id="A0A8H3J5U0"/>
<keyword evidence="3" id="KW-1185">Reference proteome</keyword>
<evidence type="ECO:0000256" key="1">
    <source>
        <dbReference type="SAM" id="SignalP"/>
    </source>
</evidence>
<evidence type="ECO:0000313" key="2">
    <source>
        <dbReference type="EMBL" id="CAF9941335.1"/>
    </source>
</evidence>
<sequence>MGVFTSSLTLCLTLASASINCLSIPETVADSSGIASVENREAAAPVLGNWTGPYGDSHTPDTFAFLLALPNTIVLQYPVDTDNFLGFSTFTQNGDSYTIHGTRQATVRPRIIYEWGTQISCSTPSQYFTPDWAGTTYGFSVQTGANHVNSPCRNTRMTVI</sequence>
<keyword evidence="1" id="KW-0732">Signal</keyword>
<feature type="chain" id="PRO_5034307810" evidence="1">
    <location>
        <begin position="24"/>
        <end position="160"/>
    </location>
</feature>